<evidence type="ECO:0000313" key="3">
    <source>
        <dbReference type="Proteomes" id="UP001060336"/>
    </source>
</evidence>
<keyword evidence="3" id="KW-1185">Reference proteome</keyword>
<gene>
    <name evidence="2" type="ORF">NUH88_08520</name>
</gene>
<proteinExistence type="predicted"/>
<evidence type="ECO:0008006" key="4">
    <source>
        <dbReference type="Google" id="ProtNLM"/>
    </source>
</evidence>
<dbReference type="EMBL" id="CP102480">
    <property type="protein sequence ID" value="UUX51731.1"/>
    <property type="molecule type" value="Genomic_DNA"/>
</dbReference>
<feature type="compositionally biased region" description="Polar residues" evidence="1">
    <location>
        <begin position="533"/>
        <end position="557"/>
    </location>
</feature>
<protein>
    <recommendedName>
        <fullName evidence="4">Tetratricopeptide repeat protein</fullName>
    </recommendedName>
</protein>
<dbReference type="RefSeq" id="WP_257771395.1">
    <property type="nucleotide sequence ID" value="NZ_CP102480.1"/>
</dbReference>
<reference evidence="2" key="1">
    <citation type="submission" date="2022-08" db="EMBL/GenBank/DDBJ databases">
        <title>Nisaea acidiphila sp. nov., isolated from a marine algal debris and emended description of the genus Nisaea Urios et al. 2008.</title>
        <authorList>
            <person name="Kwon K."/>
        </authorList>
    </citation>
    <scope>NUCLEOTIDE SEQUENCE</scope>
    <source>
        <strain evidence="2">MEBiC11861</strain>
    </source>
</reference>
<evidence type="ECO:0000313" key="2">
    <source>
        <dbReference type="EMBL" id="UUX51731.1"/>
    </source>
</evidence>
<dbReference type="Proteomes" id="UP001060336">
    <property type="component" value="Chromosome"/>
</dbReference>
<dbReference type="AlphaFoldDB" id="A0A9J7AVD7"/>
<accession>A0A9J7AVD7</accession>
<organism evidence="2 3">
    <name type="scientific">Nisaea acidiphila</name>
    <dbReference type="NCBI Taxonomy" id="1862145"/>
    <lineage>
        <taxon>Bacteria</taxon>
        <taxon>Pseudomonadati</taxon>
        <taxon>Pseudomonadota</taxon>
        <taxon>Alphaproteobacteria</taxon>
        <taxon>Rhodospirillales</taxon>
        <taxon>Thalassobaculaceae</taxon>
        <taxon>Nisaea</taxon>
    </lineage>
</organism>
<evidence type="ECO:0000256" key="1">
    <source>
        <dbReference type="SAM" id="MobiDB-lite"/>
    </source>
</evidence>
<name>A0A9J7AVD7_9PROT</name>
<dbReference type="KEGG" id="naci:NUH88_08520"/>
<feature type="compositionally biased region" description="Basic and acidic residues" evidence="1">
    <location>
        <begin position="519"/>
        <end position="529"/>
    </location>
</feature>
<feature type="region of interest" description="Disordered" evidence="1">
    <location>
        <begin position="518"/>
        <end position="557"/>
    </location>
</feature>
<sequence length="557" mass="61542">MLEVIDAYKSPSDEIEKRVEIAITLDVYGHPEQALVFLNEALRKAEDRAGTAIGSPAEVGRVKSVMGQFEKDRNPDRAIRLYREAIEAYDGAGDADRAKVKRAYSQFSLAQLLYSKNLEEAERLADEADAAIVASGEKWINVAGRVLRIRAKAAAGKWEEAEQIAGMIDGVTDPSLTMDDERNDLSMTLLRARLQVRSARYQLSGDEAYLYGIASELKLAAVEVDGKKSLALQKSGSYLELGKMAHALGARRAAEDALRRGFVVLQADAEGKRARSKNWKRFDDHARAAMKIGSFLFFAGMPEASREIYSGALDFIADQPRPEDLHELDVVALKTSGMRLLLYYGYTRADAVISREEGAREAFHRAAAAIDAVTKTRTPLEGGVSRIMVEGLTPQQLGFMFSSAQQINHPRRLRSDAGIAMIVSMFEHIALYEHMGNMPFPALAAQRYLSVPPADRDVSSLERMISALKLKTGGSGELYEPFVELEPRVTAQITWMEQNLPGFDWRDDLNFWDGVVTKKPSDKSGDAARKKPTVTTEKSFGAPGSNSSVTVKQFSYD</sequence>